<evidence type="ECO:0000313" key="8">
    <source>
        <dbReference type="Proteomes" id="UP000237631"/>
    </source>
</evidence>
<dbReference type="InterPro" id="IPR055417">
    <property type="entry name" value="UFD1_N1"/>
</dbReference>
<dbReference type="GO" id="GO:0006511">
    <property type="term" value="P:ubiquitin-dependent protein catabolic process"/>
    <property type="evidence" value="ECO:0007669"/>
    <property type="project" value="InterPro"/>
</dbReference>
<reference evidence="8" key="1">
    <citation type="journal article" date="2017" name="bioRxiv">
        <title>Conservation of a gene cluster reveals novel cercosporin biosynthetic mechanisms and extends production to the genus Colletotrichum.</title>
        <authorList>
            <person name="de Jonge R."/>
            <person name="Ebert M.K."/>
            <person name="Huitt-Roehl C.R."/>
            <person name="Pal P."/>
            <person name="Suttle J.C."/>
            <person name="Spanner R.E."/>
            <person name="Neubauer J.D."/>
            <person name="Jurick W.M.II."/>
            <person name="Stott K.A."/>
            <person name="Secor G.A."/>
            <person name="Thomma B.P.H.J."/>
            <person name="Van de Peer Y."/>
            <person name="Townsend C.A."/>
            <person name="Bolton M.D."/>
        </authorList>
    </citation>
    <scope>NUCLEOTIDE SEQUENCE [LARGE SCALE GENOMIC DNA]</scope>
    <source>
        <strain evidence="8">CBS538.71</strain>
    </source>
</reference>
<dbReference type="InterPro" id="IPR004854">
    <property type="entry name" value="Ufd1-like"/>
</dbReference>
<evidence type="ECO:0000256" key="2">
    <source>
        <dbReference type="ARBA" id="ARBA00022786"/>
    </source>
</evidence>
<feature type="domain" description="DUF7590" evidence="5">
    <location>
        <begin position="273"/>
        <end position="403"/>
    </location>
</feature>
<name>A0A2S6CI34_9PEZI</name>
<dbReference type="STRING" id="357750.A0A2S6CI34"/>
<dbReference type="Pfam" id="PF23580">
    <property type="entry name" value="Znf_XAF1_N"/>
    <property type="match status" value="1"/>
</dbReference>
<dbReference type="InterPro" id="IPR032353">
    <property type="entry name" value="AZUL"/>
</dbReference>
<dbReference type="Gene3D" id="2.40.40.50">
    <property type="entry name" value="Ubiquitin fusion degradation protein UFD1, N-terminal domain"/>
    <property type="match status" value="1"/>
</dbReference>
<dbReference type="Proteomes" id="UP000237631">
    <property type="component" value="Unassembled WGS sequence"/>
</dbReference>
<dbReference type="AlphaFoldDB" id="A0A2S6CI34"/>
<feature type="domain" description="Ubiquitin-protein ligase E3A N-terminal zinc-binding" evidence="4">
    <location>
        <begin position="664"/>
        <end position="696"/>
    </location>
</feature>
<gene>
    <name evidence="7" type="ORF">CBER1_05800</name>
</gene>
<organism evidence="7 8">
    <name type="scientific">Cercospora berteroae</name>
    <dbReference type="NCBI Taxonomy" id="357750"/>
    <lineage>
        <taxon>Eukaryota</taxon>
        <taxon>Fungi</taxon>
        <taxon>Dikarya</taxon>
        <taxon>Ascomycota</taxon>
        <taxon>Pezizomycotina</taxon>
        <taxon>Dothideomycetes</taxon>
        <taxon>Dothideomycetidae</taxon>
        <taxon>Mycosphaerellales</taxon>
        <taxon>Mycosphaerellaceae</taxon>
        <taxon>Cercospora</taxon>
    </lineage>
</organism>
<dbReference type="GO" id="GO:0034098">
    <property type="term" value="C:VCP-NPL4-UFD1 AAA ATPase complex"/>
    <property type="evidence" value="ECO:0007669"/>
    <property type="project" value="TreeGrafter"/>
</dbReference>
<comment type="caution">
    <text evidence="7">The sequence shown here is derived from an EMBL/GenBank/DDBJ whole genome shotgun (WGS) entry which is preliminary data.</text>
</comment>
<dbReference type="PANTHER" id="PTHR12555">
    <property type="entry name" value="UBIQUITIN FUSION DEGRADATON PROTEIN 1"/>
    <property type="match status" value="1"/>
</dbReference>
<dbReference type="EMBL" id="PNEN01000395">
    <property type="protein sequence ID" value="PPJ59363.1"/>
    <property type="molecule type" value="Genomic_DNA"/>
</dbReference>
<dbReference type="Gene3D" id="6.10.130.10">
    <property type="entry name" value="Ubiquitin-protein ligase E3A, N-terminal zinc-binding domain (AZUL)"/>
    <property type="match status" value="1"/>
</dbReference>
<evidence type="ECO:0000259" key="4">
    <source>
        <dbReference type="Pfam" id="PF16558"/>
    </source>
</evidence>
<feature type="domain" description="Ubiquitin fusion degradation protein UFD1 N-terminal subdomain 1" evidence="3">
    <location>
        <begin position="82"/>
        <end position="128"/>
    </location>
</feature>
<dbReference type="GO" id="GO:0036503">
    <property type="term" value="P:ERAD pathway"/>
    <property type="evidence" value="ECO:0007669"/>
    <property type="project" value="TreeGrafter"/>
</dbReference>
<accession>A0A2S6CI34</accession>
<dbReference type="InterPro" id="IPR056012">
    <property type="entry name" value="DUF7590"/>
</dbReference>
<dbReference type="InterPro" id="IPR055418">
    <property type="entry name" value="UFD1_N2"/>
</dbReference>
<dbReference type="Gene3D" id="3.10.330.10">
    <property type="match status" value="1"/>
</dbReference>
<comment type="similarity">
    <text evidence="1">Belongs to the UFD1 family.</text>
</comment>
<dbReference type="Pfam" id="PF16558">
    <property type="entry name" value="AZUL"/>
    <property type="match status" value="1"/>
</dbReference>
<evidence type="ECO:0000259" key="6">
    <source>
        <dbReference type="Pfam" id="PF24842"/>
    </source>
</evidence>
<keyword evidence="8" id="KW-1185">Reference proteome</keyword>
<dbReference type="Pfam" id="PF03152">
    <property type="entry name" value="UFD1_N1"/>
    <property type="match status" value="1"/>
</dbReference>
<feature type="domain" description="Ubiquitin fusion degradation protein UFD1 N-terminal subdomain 2" evidence="6">
    <location>
        <begin position="166"/>
        <end position="247"/>
    </location>
</feature>
<sequence>MTESPIPSLKWTGQYTVSAPVSGQKLSGDKILLPPSALEQLLSASSNAAAENARRDLPQYDPYNSSTYSAYRQAESQYQDQRQQLPYPLTFRLVNPENDRVVYAGIREFSAEEGHLVLSPFLHETLGIPVTPTKHGKEMEVDEADDMGHSGASGPTITIHARQLPKGTFVKLRPLEPGYDPEDWKALLEQHLRTNYTTMTNGEVLIVPGGRGTGGKKEEYRFLVDGFKPDVDGICVVDTDLEVDIEALNEEQARETMKRIAAKMAKQPGTEHGSSPGGELDLFKEQHGQVLPGEYVDYQLPSWNRSQALYFELVAEDDQEDVNILINPFSPTQRSKPRIDEFVFADLDTRPRKRIRLEPTNAELEHAEALQVSVWAFALESQSNGHAEAATEPRHFTLRVKHADGPANVIDFTEESEEAPPNEGDVRCKNCLQWVPQGRLVLHENFCLRNNILCPKGCGQVFQKRSLEYEQHWHCSHDDSFGNSQSSRKQHDTITHPTEVLRCSDCSTAETFHNLPALARHRTTTCPGKPILCRFCHLEVPQEGDPDVPNAEALLSGMTVHELADGARTTECHLCQKIVRLRDMETHLKNHDLDRFNRQAPVPCRNIYCGRTLDTCSKNGDTRAGTRMGQGPGNDVGLCSVCFGPLYVSLHDPENKALRRRIERRYLQQILTGCGKAHCKNEYCKTGRKNLELSMNVTTKDALPMIKPFLAGLTESGEARTPLHFCVEPSSQKKRNLAEMLAAEDGGPIGKGGYNFEWCLGALEAEGGDLDAARMWLKNWALARAEERR</sequence>
<dbReference type="Pfam" id="PF24842">
    <property type="entry name" value="UFD1_N2"/>
    <property type="match status" value="1"/>
</dbReference>
<dbReference type="Pfam" id="PF24503">
    <property type="entry name" value="DUF7590"/>
    <property type="match status" value="1"/>
</dbReference>
<dbReference type="InterPro" id="IPR042556">
    <property type="entry name" value="AZUL_sf"/>
</dbReference>
<protein>
    <submittedName>
        <fullName evidence="7">Uncharacterized protein</fullName>
    </submittedName>
</protein>
<evidence type="ECO:0000259" key="3">
    <source>
        <dbReference type="Pfam" id="PF03152"/>
    </source>
</evidence>
<dbReference type="InterPro" id="IPR042299">
    <property type="entry name" value="Ufd1-like_Nn"/>
</dbReference>
<proteinExistence type="inferred from homology"/>
<evidence type="ECO:0000259" key="5">
    <source>
        <dbReference type="Pfam" id="PF24503"/>
    </source>
</evidence>
<dbReference type="GO" id="GO:0031593">
    <property type="term" value="F:polyubiquitin modification-dependent protein binding"/>
    <property type="evidence" value="ECO:0007669"/>
    <property type="project" value="TreeGrafter"/>
</dbReference>
<dbReference type="PANTHER" id="PTHR12555:SF15">
    <property type="entry name" value="FUSION DEGRADATION PROTEIN (UFD1), PUTATIVE (AFU_ORTHOLOGUE AFUA_4G04640)-RELATED"/>
    <property type="match status" value="1"/>
</dbReference>
<keyword evidence="2" id="KW-0833">Ubl conjugation pathway</keyword>
<evidence type="ECO:0000256" key="1">
    <source>
        <dbReference type="ARBA" id="ARBA00006043"/>
    </source>
</evidence>
<evidence type="ECO:0000313" key="7">
    <source>
        <dbReference type="EMBL" id="PPJ59363.1"/>
    </source>
</evidence>
<dbReference type="OrthoDB" id="193703at2759"/>